<sequence>MYVTFDLITALVVAGAFTAGALVYRRTAPPEGATTALSRGERLALALGAAATVIVIGGYLGSGFRGIEQAVDTQSAGAVKSGAGR</sequence>
<feature type="transmembrane region" description="Helical" evidence="1">
    <location>
        <begin position="7"/>
        <end position="24"/>
    </location>
</feature>
<organism evidence="2 3">
    <name type="scientific">Streptomyces badius</name>
    <dbReference type="NCBI Taxonomy" id="1941"/>
    <lineage>
        <taxon>Bacteria</taxon>
        <taxon>Bacillati</taxon>
        <taxon>Actinomycetota</taxon>
        <taxon>Actinomycetes</taxon>
        <taxon>Kitasatosporales</taxon>
        <taxon>Streptomycetaceae</taxon>
        <taxon>Streptomyces</taxon>
    </lineage>
</organism>
<comment type="caution">
    <text evidence="2">The sequence shown here is derived from an EMBL/GenBank/DDBJ whole genome shotgun (WGS) entry which is preliminary data.</text>
</comment>
<keyword evidence="1" id="KW-0812">Transmembrane</keyword>
<protein>
    <submittedName>
        <fullName evidence="2">Uncharacterized protein</fullName>
    </submittedName>
</protein>
<evidence type="ECO:0000313" key="3">
    <source>
        <dbReference type="Proteomes" id="UP000659767"/>
    </source>
</evidence>
<proteinExistence type="predicted"/>
<evidence type="ECO:0000313" key="2">
    <source>
        <dbReference type="EMBL" id="GGS55901.1"/>
    </source>
</evidence>
<accession>A0ABQ2T6Y0</accession>
<dbReference type="EMBL" id="BMSZ01000008">
    <property type="protein sequence ID" value="GGS55901.1"/>
    <property type="molecule type" value="Genomic_DNA"/>
</dbReference>
<keyword evidence="3" id="KW-1185">Reference proteome</keyword>
<gene>
    <name evidence="2" type="ORF">GCM10010253_33130</name>
</gene>
<dbReference type="Proteomes" id="UP000659767">
    <property type="component" value="Unassembled WGS sequence"/>
</dbReference>
<keyword evidence="1" id="KW-0472">Membrane</keyword>
<evidence type="ECO:0000256" key="1">
    <source>
        <dbReference type="SAM" id="Phobius"/>
    </source>
</evidence>
<feature type="transmembrane region" description="Helical" evidence="1">
    <location>
        <begin position="44"/>
        <end position="61"/>
    </location>
</feature>
<name>A0ABQ2T6Y0_STRBA</name>
<reference evidence="3" key="1">
    <citation type="journal article" date="2019" name="Int. J. Syst. Evol. Microbiol.">
        <title>The Global Catalogue of Microorganisms (GCM) 10K type strain sequencing project: providing services to taxonomists for standard genome sequencing and annotation.</title>
        <authorList>
            <consortium name="The Broad Institute Genomics Platform"/>
            <consortium name="The Broad Institute Genome Sequencing Center for Infectious Disease"/>
            <person name="Wu L."/>
            <person name="Ma J."/>
        </authorList>
    </citation>
    <scope>NUCLEOTIDE SEQUENCE [LARGE SCALE GENOMIC DNA]</scope>
    <source>
        <strain evidence="3">JCM 4350</strain>
    </source>
</reference>
<keyword evidence="1" id="KW-1133">Transmembrane helix</keyword>